<protein>
    <submittedName>
        <fullName evidence="2">Uncharacterized protein</fullName>
    </submittedName>
</protein>
<proteinExistence type="predicted"/>
<dbReference type="AlphaFoldDB" id="A0AA35UJS5"/>
<dbReference type="Pfam" id="PF05904">
    <property type="entry name" value="DUF863"/>
    <property type="match status" value="1"/>
</dbReference>
<dbReference type="PANTHER" id="PTHR33167">
    <property type="entry name" value="TRANSCRIPTION FACTOR, PUTATIVE (DUF863)-RELATED"/>
    <property type="match status" value="1"/>
</dbReference>
<feature type="region of interest" description="Disordered" evidence="1">
    <location>
        <begin position="344"/>
        <end position="375"/>
    </location>
</feature>
<reference evidence="2" key="1">
    <citation type="submission" date="2023-04" db="EMBL/GenBank/DDBJ databases">
        <authorList>
            <person name="Vijverberg K."/>
            <person name="Xiong W."/>
            <person name="Schranz E."/>
        </authorList>
    </citation>
    <scope>NUCLEOTIDE SEQUENCE</scope>
</reference>
<sequence>MCSFHGTHEKARLSELFDFFLPILEILTKIDSSSSEFLRFTRDPNTKKEMGAKVESKTYFPSSMIDLNNGFHNDIWNPYHDDKTHKISGPTNSQHYNYFLTTQTIDGYAKEQIRQTILKHESIFKHQLQELHRLYKRQQDLMNLTKETRIFSSSFPHLSSTFRPFNSINGKSLVVPERRVIDLQLSADEQEIGIFQNLTQKKPFNMADLNKPIIDCTSSAKKTLFGVEINSVHQNHWLGSFDSGNSRLMTNSEWQNRNKHEQSLPLWMTKGKESTVHHINLNSLQNHSHQFFNKADVASDDHETREFKKVKLDDSRTITMILGVPIIDTKLESNVKHDIDLNMSLDEEDAPPPAPETPPSPEAPGHNSPENPSAMDSDLELVNIAAEAIISISTFHPPENPEKPVESLLWFVDVITNDLELEKSFVEKSEEMDYFEYMTLQLQDSKENHDDFYKPVIMEDKKEEENNSLSLKRTPRKGQGKRGKQKKDFQKDILPNIVSLSRREVTEDLQIFEDAFSGTGVFWQSSLSKRKGGGRSGRGRRRSVAAEPLCRPQPPPEQCRELALEKSLGGWGRRTRRLPRQRCSNGGSHYRSLALKC</sequence>
<feature type="compositionally biased region" description="Pro residues" evidence="1">
    <location>
        <begin position="351"/>
        <end position="362"/>
    </location>
</feature>
<feature type="region of interest" description="Disordered" evidence="1">
    <location>
        <begin position="463"/>
        <end position="488"/>
    </location>
</feature>
<feature type="compositionally biased region" description="Basic residues" evidence="1">
    <location>
        <begin position="528"/>
        <end position="543"/>
    </location>
</feature>
<evidence type="ECO:0000313" key="3">
    <source>
        <dbReference type="Proteomes" id="UP001177003"/>
    </source>
</evidence>
<name>A0AA35UJS5_LACSI</name>
<dbReference type="EMBL" id="OX465086">
    <property type="protein sequence ID" value="CAI9259526.1"/>
    <property type="molecule type" value="Genomic_DNA"/>
</dbReference>
<dbReference type="PANTHER" id="PTHR33167:SF60">
    <property type="match status" value="1"/>
</dbReference>
<keyword evidence="3" id="KW-1185">Reference proteome</keyword>
<dbReference type="InterPro" id="IPR008581">
    <property type="entry name" value="DUF863_pln"/>
</dbReference>
<evidence type="ECO:0000313" key="2">
    <source>
        <dbReference type="EMBL" id="CAI9259526.1"/>
    </source>
</evidence>
<feature type="region of interest" description="Disordered" evidence="1">
    <location>
        <begin position="527"/>
        <end position="557"/>
    </location>
</feature>
<dbReference type="Proteomes" id="UP001177003">
    <property type="component" value="Chromosome 0"/>
</dbReference>
<gene>
    <name evidence="2" type="ORF">LSALG_LOCUS411</name>
</gene>
<organism evidence="2 3">
    <name type="scientific">Lactuca saligna</name>
    <name type="common">Willowleaf lettuce</name>
    <dbReference type="NCBI Taxonomy" id="75948"/>
    <lineage>
        <taxon>Eukaryota</taxon>
        <taxon>Viridiplantae</taxon>
        <taxon>Streptophyta</taxon>
        <taxon>Embryophyta</taxon>
        <taxon>Tracheophyta</taxon>
        <taxon>Spermatophyta</taxon>
        <taxon>Magnoliopsida</taxon>
        <taxon>eudicotyledons</taxon>
        <taxon>Gunneridae</taxon>
        <taxon>Pentapetalae</taxon>
        <taxon>asterids</taxon>
        <taxon>campanulids</taxon>
        <taxon>Asterales</taxon>
        <taxon>Asteraceae</taxon>
        <taxon>Cichorioideae</taxon>
        <taxon>Cichorieae</taxon>
        <taxon>Lactucinae</taxon>
        <taxon>Lactuca</taxon>
    </lineage>
</organism>
<evidence type="ECO:0000256" key="1">
    <source>
        <dbReference type="SAM" id="MobiDB-lite"/>
    </source>
</evidence>
<feature type="compositionally biased region" description="Basic residues" evidence="1">
    <location>
        <begin position="473"/>
        <end position="485"/>
    </location>
</feature>
<accession>A0AA35UJS5</accession>